<dbReference type="EMBL" id="UGGP01000001">
    <property type="protein sequence ID" value="STO08928.1"/>
    <property type="molecule type" value="Genomic_DNA"/>
</dbReference>
<evidence type="ECO:0000313" key="2">
    <source>
        <dbReference type="EMBL" id="STO08928.1"/>
    </source>
</evidence>
<reference evidence="2 3" key="1">
    <citation type="submission" date="2018-06" db="EMBL/GenBank/DDBJ databases">
        <authorList>
            <consortium name="Pathogen Informatics"/>
            <person name="Doyle S."/>
        </authorList>
    </citation>
    <scope>NUCLEOTIDE SEQUENCE [LARGE SCALE GENOMIC DNA]</scope>
    <source>
        <strain evidence="2 3">NCTC13163</strain>
    </source>
</reference>
<sequence length="346" mass="39186">MAYERTKKSVPKRRLRIWLAGGGVLAVVAILVYVYGYRPAAENENIHVRFKEALLTEDIAFFEQTVEYANVPLTRAEAIRFVRWLNDEPALRGEAIAEVARDRQQTSDGEGLFRLTDTGEGRFGFADYQIELLPQRLTVTADRPLTNVWVDGTQAGRVEKTGDTVTINRMPGRYDVKAVAVVGGETIVKEETVTLVEAAELAFELEAETGETIAGQFDIERLELIAIEVEARTGHPLETMDGLMNKRESTVLEQLGEPSDQNGVWRYEGFDVTFENGRVNRIDIDLDKRPDDMIALLGEPEKRIDTELGTEWRYDRSFIESIFTLFGLQTDKRFIERDGKLYVVIS</sequence>
<dbReference type="Proteomes" id="UP000254060">
    <property type="component" value="Unassembled WGS sequence"/>
</dbReference>
<name>A0A377FVY8_9BACL</name>
<evidence type="ECO:0000256" key="1">
    <source>
        <dbReference type="SAM" id="Phobius"/>
    </source>
</evidence>
<dbReference type="OrthoDB" id="2350427at2"/>
<protein>
    <submittedName>
        <fullName evidence="2">Predicted membrane protein</fullName>
    </submittedName>
</protein>
<evidence type="ECO:0000313" key="3">
    <source>
        <dbReference type="Proteomes" id="UP000254060"/>
    </source>
</evidence>
<dbReference type="AlphaFoldDB" id="A0A377FVY8"/>
<keyword evidence="1" id="KW-0812">Transmembrane</keyword>
<gene>
    <name evidence="2" type="ORF">NCTC13163_02306</name>
</gene>
<proteinExistence type="predicted"/>
<dbReference type="RefSeq" id="WP_051638920.1">
    <property type="nucleotide sequence ID" value="NZ_UGGP01000001.1"/>
</dbReference>
<keyword evidence="1" id="KW-1133">Transmembrane helix</keyword>
<accession>A0A377FVY8</accession>
<keyword evidence="1" id="KW-0472">Membrane</keyword>
<feature type="transmembrane region" description="Helical" evidence="1">
    <location>
        <begin position="15"/>
        <end position="36"/>
    </location>
</feature>
<organism evidence="2 3">
    <name type="scientific">Exiguobacterium aurantiacum</name>
    <dbReference type="NCBI Taxonomy" id="33987"/>
    <lineage>
        <taxon>Bacteria</taxon>
        <taxon>Bacillati</taxon>
        <taxon>Bacillota</taxon>
        <taxon>Bacilli</taxon>
        <taxon>Bacillales</taxon>
        <taxon>Bacillales Family XII. Incertae Sedis</taxon>
        <taxon>Exiguobacterium</taxon>
    </lineage>
</organism>